<dbReference type="RefSeq" id="XP_007394632.1">
    <property type="nucleotide sequence ID" value="XM_007394570.1"/>
</dbReference>
<dbReference type="GeneID" id="18915976"/>
<keyword evidence="2" id="KW-1185">Reference proteome</keyword>
<organism evidence="1 2">
    <name type="scientific">Phanerochaete carnosa (strain HHB-10118-sp)</name>
    <name type="common">White-rot fungus</name>
    <name type="synonym">Peniophora carnosa</name>
    <dbReference type="NCBI Taxonomy" id="650164"/>
    <lineage>
        <taxon>Eukaryota</taxon>
        <taxon>Fungi</taxon>
        <taxon>Dikarya</taxon>
        <taxon>Basidiomycota</taxon>
        <taxon>Agaricomycotina</taxon>
        <taxon>Agaricomycetes</taxon>
        <taxon>Polyporales</taxon>
        <taxon>Phanerochaetaceae</taxon>
        <taxon>Phanerochaete</taxon>
    </lineage>
</organism>
<dbReference type="Proteomes" id="UP000008370">
    <property type="component" value="Unassembled WGS sequence"/>
</dbReference>
<name>K5VZ21_PHACS</name>
<protein>
    <submittedName>
        <fullName evidence="1">Uncharacterized protein</fullName>
    </submittedName>
</protein>
<dbReference type="InParanoid" id="K5VZ21"/>
<dbReference type="AlphaFoldDB" id="K5VZ21"/>
<evidence type="ECO:0000313" key="1">
    <source>
        <dbReference type="EMBL" id="EKM56798.1"/>
    </source>
</evidence>
<proteinExistence type="predicted"/>
<evidence type="ECO:0000313" key="2">
    <source>
        <dbReference type="Proteomes" id="UP000008370"/>
    </source>
</evidence>
<accession>K5VZ21</accession>
<reference evidence="1 2" key="1">
    <citation type="journal article" date="2012" name="BMC Genomics">
        <title>Comparative genomics of the white-rot fungi, Phanerochaete carnosa and P. chrysosporium, to elucidate the genetic basis of the distinct wood types they colonize.</title>
        <authorList>
            <person name="Suzuki H."/>
            <person name="MacDonald J."/>
            <person name="Syed K."/>
            <person name="Salamov A."/>
            <person name="Hori C."/>
            <person name="Aerts A."/>
            <person name="Henrissat B."/>
            <person name="Wiebenga A."/>
            <person name="vanKuyk P.A."/>
            <person name="Barry K."/>
            <person name="Lindquist E."/>
            <person name="LaButti K."/>
            <person name="Lapidus A."/>
            <person name="Lucas S."/>
            <person name="Coutinho P."/>
            <person name="Gong Y."/>
            <person name="Samejima M."/>
            <person name="Mahadevan R."/>
            <person name="Abou-Zaid M."/>
            <person name="de Vries R.P."/>
            <person name="Igarashi K."/>
            <person name="Yadav J.S."/>
            <person name="Grigoriev I.V."/>
            <person name="Master E.R."/>
        </authorList>
    </citation>
    <scope>NUCLEOTIDE SEQUENCE [LARGE SCALE GENOMIC DNA]</scope>
    <source>
        <strain evidence="1 2">HHB-10118-sp</strain>
    </source>
</reference>
<dbReference type="KEGG" id="pco:PHACADRAFT_254121"/>
<dbReference type="EMBL" id="JH930471">
    <property type="protein sequence ID" value="EKM56798.1"/>
    <property type="molecule type" value="Genomic_DNA"/>
</dbReference>
<dbReference type="HOGENOM" id="CLU_1993424_0_0_1"/>
<sequence>MTCKLLDSVEITSCKTAIFHKVVWQGAVSMLSSLPASTRRIKFITSGCEGFVDDEHRYYFANFVRLLDWRAIGRLLERRTSPPVLEIGAESARGHACVGFQHNPTAQAEVLENFSDRLCNMTTFL</sequence>
<gene>
    <name evidence="1" type="ORF">PHACADRAFT_254121</name>
</gene>